<evidence type="ECO:0000256" key="3">
    <source>
        <dbReference type="ARBA" id="ARBA00022600"/>
    </source>
</evidence>
<reference evidence="10" key="1">
    <citation type="submission" date="2025-08" db="UniProtKB">
        <authorList>
            <consortium name="RefSeq"/>
        </authorList>
    </citation>
    <scope>IDENTIFICATION</scope>
    <source>
        <strain evidence="10">Aabys</strain>
        <tissue evidence="10">Whole body</tissue>
    </source>
</reference>
<feature type="domain" description="GH15-like" evidence="7">
    <location>
        <begin position="8"/>
        <end position="1010"/>
    </location>
</feature>
<comment type="similarity">
    <text evidence="2 6">Belongs to the phosphorylase b kinase regulatory chain family.</text>
</comment>
<dbReference type="GeneID" id="101887767"/>
<comment type="function">
    <text evidence="6">Phosphorylase b kinase catalyzes the phosphorylation of serine in certain substrates, including troponin I.</text>
</comment>
<keyword evidence="3 6" id="KW-0321">Glycogen metabolism</keyword>
<dbReference type="InterPro" id="IPR045583">
    <property type="entry name" value="KPBA/B_C"/>
</dbReference>
<dbReference type="InterPro" id="IPR011613">
    <property type="entry name" value="GH15-like"/>
</dbReference>
<comment type="pathway">
    <text evidence="1 6">Glycan biosynthesis; glycogen metabolism.</text>
</comment>
<dbReference type="SUPFAM" id="SSF48208">
    <property type="entry name" value="Six-hairpin glycosidases"/>
    <property type="match status" value="1"/>
</dbReference>
<evidence type="ECO:0000256" key="5">
    <source>
        <dbReference type="ARBA" id="ARBA00023277"/>
    </source>
</evidence>
<name>A0ABM3UTM6_MUSDO</name>
<keyword evidence="6" id="KW-0449">Lipoprotein</keyword>
<accession>A0ABM3UTM6</accession>
<protein>
    <recommendedName>
        <fullName evidence="6">Phosphorylase b kinase regulatory subunit</fullName>
    </recommendedName>
</protein>
<keyword evidence="6" id="KW-0472">Membrane</keyword>
<dbReference type="RefSeq" id="XP_058976886.1">
    <property type="nucleotide sequence ID" value="XM_059120903.1"/>
</dbReference>
<evidence type="ECO:0000256" key="1">
    <source>
        <dbReference type="ARBA" id="ARBA00005131"/>
    </source>
</evidence>
<dbReference type="InterPro" id="IPR008928">
    <property type="entry name" value="6-hairpin_glycosidase_sf"/>
</dbReference>
<dbReference type="Pfam" id="PF00723">
    <property type="entry name" value="Glyco_hydro_15"/>
    <property type="match status" value="1"/>
</dbReference>
<evidence type="ECO:0000256" key="4">
    <source>
        <dbReference type="ARBA" id="ARBA00022860"/>
    </source>
</evidence>
<feature type="domain" description="Phosphorylase b kinase regulatory subunit alpha/beta C-terminal" evidence="8">
    <location>
        <begin position="1024"/>
        <end position="1218"/>
    </location>
</feature>
<dbReference type="InterPro" id="IPR008734">
    <property type="entry name" value="PHK_A/B_su"/>
</dbReference>
<comment type="subcellular location">
    <subcellularLocation>
        <location evidence="6">Cell membrane</location>
        <topology evidence="6">Lipid-anchor</topology>
        <orientation evidence="6">Cytoplasmic side</orientation>
    </subcellularLocation>
</comment>
<evidence type="ECO:0000256" key="6">
    <source>
        <dbReference type="RuleBase" id="RU364123"/>
    </source>
</evidence>
<dbReference type="Pfam" id="PF19292">
    <property type="entry name" value="KPBB_C"/>
    <property type="match status" value="1"/>
</dbReference>
<dbReference type="PANTHER" id="PTHR10749">
    <property type="entry name" value="PHOSPHORYLASE B KINASE REGULATORY SUBUNIT"/>
    <property type="match status" value="1"/>
</dbReference>
<evidence type="ECO:0000256" key="2">
    <source>
        <dbReference type="ARBA" id="ARBA00007128"/>
    </source>
</evidence>
<proteinExistence type="inferred from homology"/>
<keyword evidence="6" id="KW-0636">Prenylation</keyword>
<evidence type="ECO:0000313" key="10">
    <source>
        <dbReference type="RefSeq" id="XP_058976886.1"/>
    </source>
</evidence>
<keyword evidence="5 6" id="KW-0119">Carbohydrate metabolism</keyword>
<evidence type="ECO:0000259" key="8">
    <source>
        <dbReference type="Pfam" id="PF19292"/>
    </source>
</evidence>
<evidence type="ECO:0000313" key="9">
    <source>
        <dbReference type="Proteomes" id="UP001652621"/>
    </source>
</evidence>
<keyword evidence="6" id="KW-1003">Cell membrane</keyword>
<dbReference type="Proteomes" id="UP001652621">
    <property type="component" value="Unplaced"/>
</dbReference>
<sequence>MRSRSNSGVRLDYYQRVVHRLIMSHQEPVTGLFPASNVNSHAWIRDNVYCILAVWGLSMAYKKIADQDEDRAKCYELEQSCVKLMRGLLMAMMNQKDKVERFKMTQNPLDSLHAKYSSTNGQPVVGDAEWGHLQIDAVSLYLLILAQMTASGLQIVFSLDEVSFIQNLVFYIESAYCIPDYGIWERGDKTNHGEPELNASSIGMAKAALEAMNELDLFGARGGPASVIHVLADEAHKCQAVLQSMLPRESNSKELDSGLLCVIGFPAFAVDDPQLIRNTKDAILQRLQGKYGCKRFLRDGYRTPKEDPSRLYYERWELRMFENIECEWPLFYCYLILFHAFQNDKMSVKEYADRLEQIMVRGDDGILLIPESYAVPPDAVAQEYKHPGSAPREVVGRCPFLWGQSLFILGRLLQEGFLAVGELDPLNRRLGAQKKPDVVVQVVIIAEDNEIRDKLAESDLHVQTIAEVAPIEVQPARVLSHLYTYLGRNRKLGLTGRKSRDVGILSTSKLYSLKDRIFAFTPQHIDYEEYYTTRDPDLLASNFTTNLAFLTNNWRHMLGRPTITLMATHYMLDQDKIPLAMIQTMRKLKSGYINGTRVMLGNLKDFLNTSAITDLSFLGSTEDGYPDRLHPDVQTYLDEHLLRSFSHRNMMNLRAGQLRPRQLRRRMSCKGAIKKTRSINVDSDTLGMEGPTPLTERRLSSIIAPPWLQANKQAHASTFAITPEEAPSNTTSSDVLIRENIYPIDINHSRSSMEKRIQNVPKILVQRHRTDTNFADTEVEELIAMLRETENLEEQGDILQYLVDTQGLDFNTAGLGLKNKTSSTSSPEIDCALVDEILDSESALKSPLFAKPPLPPTVVIDGSNSNNSSTPNNHANITINISQSEGMLEEGRVVTVRDLLKGLYEKACQQKLWGLVRHTAGMLGKRVEDLAKAVTDLLVRQKQVTVGMPPNNEYTITAPLPEADLRQLIHDAYGDDESTSMLTQELMVYLAMFIRTEPQLFHEMLRLRVGLIIQVMAKELSRTLNCDGEAASEHLLNLSPFEMKNLLYHILSGKEFAVSSVARGNLSIVSCKSSRVSKKSQIGLGDPEGEDAIIATIDDRQGQWLRRRRLDGALNRVPRDFYSRVWSVLEKCQGLAIEGRILQQSLTQEMTPGELKFALEVETALNQIPQPEYRQLVVEALMVLTLVTEHNMVPNLGGIIYVEHLVHKANQLFLEDQRKVQGDATLCCAKSKDGNQQHQAASGMLLCGGAAYICQHLYDSAPSGSYGTMTYMARAVALVLDCVPKHGEMECAIC</sequence>
<evidence type="ECO:0000259" key="7">
    <source>
        <dbReference type="Pfam" id="PF00723"/>
    </source>
</evidence>
<dbReference type="PANTHER" id="PTHR10749:SF7">
    <property type="entry name" value="PHOSPHORYLASE B KINASE REGULATORY SUBUNIT ALPHA-RELATED"/>
    <property type="match status" value="1"/>
</dbReference>
<organism evidence="9 10">
    <name type="scientific">Musca domestica</name>
    <name type="common">House fly</name>
    <dbReference type="NCBI Taxonomy" id="7370"/>
    <lineage>
        <taxon>Eukaryota</taxon>
        <taxon>Metazoa</taxon>
        <taxon>Ecdysozoa</taxon>
        <taxon>Arthropoda</taxon>
        <taxon>Hexapoda</taxon>
        <taxon>Insecta</taxon>
        <taxon>Pterygota</taxon>
        <taxon>Neoptera</taxon>
        <taxon>Endopterygota</taxon>
        <taxon>Diptera</taxon>
        <taxon>Brachycera</taxon>
        <taxon>Muscomorpha</taxon>
        <taxon>Muscoidea</taxon>
        <taxon>Muscidae</taxon>
        <taxon>Musca</taxon>
    </lineage>
</organism>
<dbReference type="InterPro" id="IPR012341">
    <property type="entry name" value="6hp_glycosidase-like_sf"/>
</dbReference>
<keyword evidence="4 6" id="KW-0112">Calmodulin-binding</keyword>
<dbReference type="Gene3D" id="1.50.10.10">
    <property type="match status" value="1"/>
</dbReference>
<keyword evidence="9" id="KW-1185">Reference proteome</keyword>
<gene>
    <name evidence="10" type="primary">LOC101887767</name>
</gene>